<dbReference type="InterPro" id="IPR050524">
    <property type="entry name" value="APC_YAT"/>
</dbReference>
<feature type="transmembrane region" description="Helical" evidence="5">
    <location>
        <begin position="581"/>
        <end position="601"/>
    </location>
</feature>
<feature type="domain" description="Amino acid permease/ SLC12A" evidence="6">
    <location>
        <begin position="107"/>
        <end position="605"/>
    </location>
</feature>
<comment type="subcellular location">
    <subcellularLocation>
        <location evidence="1">Membrane</location>
        <topology evidence="1">Multi-pass membrane protein</topology>
    </subcellularLocation>
</comment>
<feature type="transmembrane region" description="Helical" evidence="5">
    <location>
        <begin position="178"/>
        <end position="199"/>
    </location>
</feature>
<dbReference type="Gene3D" id="1.20.1740.10">
    <property type="entry name" value="Amino acid/polyamine transporter I"/>
    <property type="match status" value="1"/>
</dbReference>
<evidence type="ECO:0000256" key="1">
    <source>
        <dbReference type="ARBA" id="ARBA00004141"/>
    </source>
</evidence>
<feature type="transmembrane region" description="Helical" evidence="5">
    <location>
        <begin position="494"/>
        <end position="516"/>
    </location>
</feature>
<feature type="transmembrane region" description="Helical" evidence="5">
    <location>
        <begin position="248"/>
        <end position="268"/>
    </location>
</feature>
<feature type="transmembrane region" description="Helical" evidence="5">
    <location>
        <begin position="211"/>
        <end position="236"/>
    </location>
</feature>
<dbReference type="STRING" id="1447875.A0A2B7Y8E6"/>
<dbReference type="GO" id="GO:0015171">
    <property type="term" value="F:amino acid transmembrane transporter activity"/>
    <property type="evidence" value="ECO:0007669"/>
    <property type="project" value="TreeGrafter"/>
</dbReference>
<evidence type="ECO:0000256" key="4">
    <source>
        <dbReference type="ARBA" id="ARBA00023136"/>
    </source>
</evidence>
<feature type="transmembrane region" description="Helical" evidence="5">
    <location>
        <begin position="362"/>
        <end position="380"/>
    </location>
</feature>
<reference evidence="7 8" key="1">
    <citation type="submission" date="2017-10" db="EMBL/GenBank/DDBJ databases">
        <title>Comparative genomics in systemic dimorphic fungi from Ajellomycetaceae.</title>
        <authorList>
            <person name="Munoz J.F."/>
            <person name="Mcewen J.G."/>
            <person name="Clay O.K."/>
            <person name="Cuomo C.A."/>
        </authorList>
    </citation>
    <scope>NUCLEOTIDE SEQUENCE [LARGE SCALE GENOMIC DNA]</scope>
    <source>
        <strain evidence="7 8">UAMH5409</strain>
    </source>
</reference>
<keyword evidence="2 5" id="KW-0812">Transmembrane</keyword>
<dbReference type="OrthoDB" id="3900342at2759"/>
<protein>
    <recommendedName>
        <fullName evidence="6">Amino acid permease/ SLC12A domain-containing protein</fullName>
    </recommendedName>
</protein>
<dbReference type="PANTHER" id="PTHR43341">
    <property type="entry name" value="AMINO ACID PERMEASE"/>
    <property type="match status" value="1"/>
</dbReference>
<comment type="caution">
    <text evidence="7">The sequence shown here is derived from an EMBL/GenBank/DDBJ whole genome shotgun (WGS) entry which is preliminary data.</text>
</comment>
<evidence type="ECO:0000256" key="2">
    <source>
        <dbReference type="ARBA" id="ARBA00022692"/>
    </source>
</evidence>
<evidence type="ECO:0000256" key="5">
    <source>
        <dbReference type="SAM" id="Phobius"/>
    </source>
</evidence>
<dbReference type="Pfam" id="PF00324">
    <property type="entry name" value="AA_permease"/>
    <property type="match status" value="1"/>
</dbReference>
<keyword evidence="4 5" id="KW-0472">Membrane</keyword>
<name>A0A2B7Y8E6_9EURO</name>
<proteinExistence type="predicted"/>
<dbReference type="EMBL" id="PDNB01000012">
    <property type="protein sequence ID" value="PGH17152.1"/>
    <property type="molecule type" value="Genomic_DNA"/>
</dbReference>
<dbReference type="InterPro" id="IPR004841">
    <property type="entry name" value="AA-permease/SLC12A_dom"/>
</dbReference>
<keyword evidence="3 5" id="KW-1133">Transmembrane helix</keyword>
<gene>
    <name evidence="7" type="ORF">AJ79_01290</name>
</gene>
<evidence type="ECO:0000259" key="6">
    <source>
        <dbReference type="Pfam" id="PF00324"/>
    </source>
</evidence>
<organism evidence="7 8">
    <name type="scientific">Helicocarpus griseus UAMH5409</name>
    <dbReference type="NCBI Taxonomy" id="1447875"/>
    <lineage>
        <taxon>Eukaryota</taxon>
        <taxon>Fungi</taxon>
        <taxon>Dikarya</taxon>
        <taxon>Ascomycota</taxon>
        <taxon>Pezizomycotina</taxon>
        <taxon>Eurotiomycetes</taxon>
        <taxon>Eurotiomycetidae</taxon>
        <taxon>Onygenales</taxon>
        <taxon>Ajellomycetaceae</taxon>
        <taxon>Helicocarpus</taxon>
    </lineage>
</organism>
<keyword evidence="8" id="KW-1185">Reference proteome</keyword>
<evidence type="ECO:0000313" key="7">
    <source>
        <dbReference type="EMBL" id="PGH17152.1"/>
    </source>
</evidence>
<dbReference type="GO" id="GO:0016020">
    <property type="term" value="C:membrane"/>
    <property type="evidence" value="ECO:0007669"/>
    <property type="project" value="UniProtKB-SubCell"/>
</dbReference>
<feature type="transmembrane region" description="Helical" evidence="5">
    <location>
        <begin position="465"/>
        <end position="482"/>
    </location>
</feature>
<accession>A0A2B7Y8E6</accession>
<dbReference type="AlphaFoldDB" id="A0A2B7Y8E6"/>
<evidence type="ECO:0000256" key="3">
    <source>
        <dbReference type="ARBA" id="ARBA00022989"/>
    </source>
</evidence>
<dbReference type="Proteomes" id="UP000223968">
    <property type="component" value="Unassembled WGS sequence"/>
</dbReference>
<dbReference type="PANTHER" id="PTHR43341:SF35">
    <property type="entry name" value="ACID TRANSPORTER, PUTATIVE-RELATED"/>
    <property type="match status" value="1"/>
</dbReference>
<feature type="transmembrane region" description="Helical" evidence="5">
    <location>
        <begin position="555"/>
        <end position="575"/>
    </location>
</feature>
<evidence type="ECO:0000313" key="8">
    <source>
        <dbReference type="Proteomes" id="UP000223968"/>
    </source>
</evidence>
<feature type="transmembrane region" description="Helical" evidence="5">
    <location>
        <begin position="130"/>
        <end position="158"/>
    </location>
</feature>
<feature type="transmembrane region" description="Helical" evidence="5">
    <location>
        <begin position="400"/>
        <end position="423"/>
    </location>
</feature>
<sequence>MPASYQSVPMDSGKPEVVPSPTFREFSGDIHLDDGPGTRVGHHLFIDEAGQMEEEQKPSGDSVWRVLNERQINVNDCLFWVNNSTSTSTTATQTKSISITDFVSSSRAVGNGLFLGSGRSLASAGPGGAVLSYVLMGTVISSVISCLGEMTALMPVNAPIMEFPRRFLDRGVGFAVGWIYWFAYTVLAADQLVAVANTIRFKYHDEQGTYLEWVIGGSVHPAVWVSVVLIVVTLINTLPVKYYGQLEYVFGCIKLTFLVLLIVLMVILDTMQPLDRRYHTEPIGTKYWDSPYSFFAPRYIVRGPNDEAQREIRGSLGVFLGVWTTFTNIIFSYVGMDMVAATAAESKALSNAESMKMASRKVSIRVVTLYSLCMLTASFVVPYDHEFINGGGQTQSSHSIFLIAVVQGGLPAAAHFFNAIYMFSAWASGINTMYVASRVLHTLALRDQTGPEFITRRLRQCHNGVPLRAVLVTGALMCLGYLGTGSSGQRLNELSTNCTVSCLIVYCVVCGTYLGFFKTLNDVKLYGNTSEAQAACYDRNHPQYPYKSHGQWLKACYGLVVCTLLVLFNGVPAFLQDTFDIRGFIASYIGVPVFLLLLIGYKFSKHGFNFSQWGPEKSGDLRNCVQVTSEKRKGRLEFPDDGLTKDNIRELVHWVWVWTK</sequence>